<dbReference type="Proteomes" id="UP000770015">
    <property type="component" value="Unassembled WGS sequence"/>
</dbReference>
<proteinExistence type="predicted"/>
<evidence type="ECO:0000256" key="8">
    <source>
        <dbReference type="SAM" id="Phobius"/>
    </source>
</evidence>
<keyword evidence="5" id="KW-0443">Lipid metabolism</keyword>
<dbReference type="EMBL" id="JAGSXJ010000056">
    <property type="protein sequence ID" value="KAH6658859.1"/>
    <property type="molecule type" value="Genomic_DNA"/>
</dbReference>
<evidence type="ECO:0000256" key="2">
    <source>
        <dbReference type="ARBA" id="ARBA00022692"/>
    </source>
</evidence>
<evidence type="ECO:0000256" key="1">
    <source>
        <dbReference type="ARBA" id="ARBA00004477"/>
    </source>
</evidence>
<dbReference type="PANTHER" id="PTHR21212:SF0">
    <property type="entry name" value="SEIPIN"/>
    <property type="match status" value="1"/>
</dbReference>
<evidence type="ECO:0000313" key="9">
    <source>
        <dbReference type="EMBL" id="KAH6658859.1"/>
    </source>
</evidence>
<evidence type="ECO:0000313" key="10">
    <source>
        <dbReference type="Proteomes" id="UP000770015"/>
    </source>
</evidence>
<evidence type="ECO:0000256" key="6">
    <source>
        <dbReference type="ARBA" id="ARBA00023136"/>
    </source>
</evidence>
<keyword evidence="6 8" id="KW-0472">Membrane</keyword>
<dbReference type="GO" id="GO:0005789">
    <property type="term" value="C:endoplasmic reticulum membrane"/>
    <property type="evidence" value="ECO:0007669"/>
    <property type="project" value="UniProtKB-SubCell"/>
</dbReference>
<accession>A0A9P8UVM6</accession>
<feature type="region of interest" description="Disordered" evidence="7">
    <location>
        <begin position="319"/>
        <end position="372"/>
    </location>
</feature>
<comment type="subcellular location">
    <subcellularLocation>
        <location evidence="1">Endoplasmic reticulum membrane</location>
        <topology evidence="1">Multi-pass membrane protein</topology>
    </subcellularLocation>
</comment>
<evidence type="ECO:0000256" key="4">
    <source>
        <dbReference type="ARBA" id="ARBA00022989"/>
    </source>
</evidence>
<evidence type="ECO:0000256" key="3">
    <source>
        <dbReference type="ARBA" id="ARBA00022824"/>
    </source>
</evidence>
<keyword evidence="2 8" id="KW-0812">Transmembrane</keyword>
<dbReference type="Pfam" id="PF06775">
    <property type="entry name" value="Seipin"/>
    <property type="match status" value="1"/>
</dbReference>
<name>A0A9P8UVM6_9PEZI</name>
<sequence length="372" mass="40808">MDKLHGATRLVTSRGIQRTALNLALLVTASLCLLSLAILATGLFFQNYLPDQVIETPLFLQYGAGPHPFASTSLAAANLKSQQAYDMSVSLTAPRSPVNTRKGNFMVTLYLLGTSPTTTDLSWTKESDDPSKPSSDESVVFASRRPAIIPHEDAVVGLASRIIFLPYHLFVHDSQVVRLDVSMAENAILASQPGKLPRWAFVELKAGQGLETYSASLVLTAQLRGLRWLMHHYRLLSFFLATVVFWTAELLFMAVAWLLWTFASNGVGNKTAMAPLPHMPGAGDIPLKREDEYEDEEGALSDVPRSFPTYGVQMPLVYEPDTKRSDRPLDYAGPRLMDAEADDEADDDTKASGASFGRGRGDVRYRSSHAVS</sequence>
<evidence type="ECO:0000256" key="5">
    <source>
        <dbReference type="ARBA" id="ARBA00023098"/>
    </source>
</evidence>
<dbReference type="GO" id="GO:0006629">
    <property type="term" value="P:lipid metabolic process"/>
    <property type="evidence" value="ECO:0007669"/>
    <property type="project" value="UniProtKB-KW"/>
</dbReference>
<protein>
    <submittedName>
        <fullName evidence="9">Adipose-regulatory protein-domain-containing protein</fullName>
    </submittedName>
</protein>
<keyword evidence="4 8" id="KW-1133">Transmembrane helix</keyword>
<dbReference type="InterPro" id="IPR009617">
    <property type="entry name" value="Seipin"/>
</dbReference>
<dbReference type="OrthoDB" id="3990054at2759"/>
<feature type="compositionally biased region" description="Basic and acidic residues" evidence="7">
    <location>
        <begin position="320"/>
        <end position="329"/>
    </location>
</feature>
<evidence type="ECO:0000256" key="7">
    <source>
        <dbReference type="SAM" id="MobiDB-lite"/>
    </source>
</evidence>
<gene>
    <name evidence="9" type="ORF">F5X68DRAFT_162254</name>
</gene>
<keyword evidence="10" id="KW-1185">Reference proteome</keyword>
<dbReference type="PANTHER" id="PTHR21212">
    <property type="entry name" value="BERNARDINELLI-SEIP CONGENITAL LIPODYSTROPHY 2 HOMOLOG BSCL2 PROTEIN"/>
    <property type="match status" value="1"/>
</dbReference>
<comment type="caution">
    <text evidence="9">The sequence shown here is derived from an EMBL/GenBank/DDBJ whole genome shotgun (WGS) entry which is preliminary data.</text>
</comment>
<feature type="transmembrane region" description="Helical" evidence="8">
    <location>
        <begin position="20"/>
        <end position="45"/>
    </location>
</feature>
<dbReference type="GO" id="GO:0140042">
    <property type="term" value="P:lipid droplet formation"/>
    <property type="evidence" value="ECO:0007669"/>
    <property type="project" value="UniProtKB-ARBA"/>
</dbReference>
<organism evidence="9 10">
    <name type="scientific">Plectosphaerella plurivora</name>
    <dbReference type="NCBI Taxonomy" id="936078"/>
    <lineage>
        <taxon>Eukaryota</taxon>
        <taxon>Fungi</taxon>
        <taxon>Dikarya</taxon>
        <taxon>Ascomycota</taxon>
        <taxon>Pezizomycotina</taxon>
        <taxon>Sordariomycetes</taxon>
        <taxon>Hypocreomycetidae</taxon>
        <taxon>Glomerellales</taxon>
        <taxon>Plectosphaerellaceae</taxon>
        <taxon>Plectosphaerella</taxon>
    </lineage>
</organism>
<feature type="transmembrane region" description="Helical" evidence="8">
    <location>
        <begin position="235"/>
        <end position="260"/>
    </location>
</feature>
<dbReference type="AlphaFoldDB" id="A0A9P8UVM6"/>
<dbReference type="CDD" id="cd23995">
    <property type="entry name" value="Seipin_BSCL2_like"/>
    <property type="match status" value="1"/>
</dbReference>
<reference evidence="9" key="1">
    <citation type="journal article" date="2021" name="Nat. Commun.">
        <title>Genetic determinants of endophytism in the Arabidopsis root mycobiome.</title>
        <authorList>
            <person name="Mesny F."/>
            <person name="Miyauchi S."/>
            <person name="Thiergart T."/>
            <person name="Pickel B."/>
            <person name="Atanasova L."/>
            <person name="Karlsson M."/>
            <person name="Huettel B."/>
            <person name="Barry K.W."/>
            <person name="Haridas S."/>
            <person name="Chen C."/>
            <person name="Bauer D."/>
            <person name="Andreopoulos W."/>
            <person name="Pangilinan J."/>
            <person name="LaButti K."/>
            <person name="Riley R."/>
            <person name="Lipzen A."/>
            <person name="Clum A."/>
            <person name="Drula E."/>
            <person name="Henrissat B."/>
            <person name="Kohler A."/>
            <person name="Grigoriev I.V."/>
            <person name="Martin F.M."/>
            <person name="Hacquard S."/>
        </authorList>
    </citation>
    <scope>NUCLEOTIDE SEQUENCE</scope>
    <source>
        <strain evidence="9">MPI-SDFR-AT-0117</strain>
    </source>
</reference>
<keyword evidence="3" id="KW-0256">Endoplasmic reticulum</keyword>